<evidence type="ECO:0008006" key="4">
    <source>
        <dbReference type="Google" id="ProtNLM"/>
    </source>
</evidence>
<protein>
    <recommendedName>
        <fullName evidence="4">Lipoprotein</fullName>
    </recommendedName>
</protein>
<feature type="signal peptide" evidence="1">
    <location>
        <begin position="1"/>
        <end position="19"/>
    </location>
</feature>
<accession>A0A095VPM2</accession>
<organism evidence="2 3">
    <name type="scientific">Pseudohaliea rubra DSM 19751</name>
    <dbReference type="NCBI Taxonomy" id="1265313"/>
    <lineage>
        <taxon>Bacteria</taxon>
        <taxon>Pseudomonadati</taxon>
        <taxon>Pseudomonadota</taxon>
        <taxon>Gammaproteobacteria</taxon>
        <taxon>Cellvibrionales</taxon>
        <taxon>Halieaceae</taxon>
        <taxon>Pseudohaliea</taxon>
    </lineage>
</organism>
<dbReference type="Proteomes" id="UP000029640">
    <property type="component" value="Unassembled WGS sequence"/>
</dbReference>
<evidence type="ECO:0000313" key="2">
    <source>
        <dbReference type="EMBL" id="KGE03053.1"/>
    </source>
</evidence>
<comment type="caution">
    <text evidence="2">The sequence shown here is derived from an EMBL/GenBank/DDBJ whole genome shotgun (WGS) entry which is preliminary data.</text>
</comment>
<reference evidence="2 3" key="1">
    <citation type="journal article" date="2014" name="Genome Announc.">
        <title>Genome Sequence of Gammaproteobacterial Pseudohaliea rubra Type Strain DSM 19751, Isolated from Coastal Seawater of the Mediterranean Sea.</title>
        <authorList>
            <person name="Spring S."/>
            <person name="Fiebig A."/>
            <person name="Riedel T."/>
            <person name="Goker M."/>
            <person name="Klenk H.P."/>
        </authorList>
    </citation>
    <scope>NUCLEOTIDE SEQUENCE [LARGE SCALE GENOMIC DNA]</scope>
    <source>
        <strain evidence="2 3">DSM 19751</strain>
    </source>
</reference>
<evidence type="ECO:0000313" key="3">
    <source>
        <dbReference type="Proteomes" id="UP000029640"/>
    </source>
</evidence>
<dbReference type="EMBL" id="AUVB01000071">
    <property type="protein sequence ID" value="KGE03053.1"/>
    <property type="molecule type" value="Genomic_DNA"/>
</dbReference>
<proteinExistence type="predicted"/>
<feature type="chain" id="PRO_5001912662" description="Lipoprotein" evidence="1">
    <location>
        <begin position="20"/>
        <end position="400"/>
    </location>
</feature>
<name>A0A095VPM2_9GAMM</name>
<gene>
    <name evidence="2" type="ORF">HRUBRA_02362</name>
</gene>
<dbReference type="HOGENOM" id="CLU_688444_0_0_6"/>
<keyword evidence="1" id="KW-0732">Signal</keyword>
<sequence>MLLTLLAACGLLLAGCVSQTVKSTSIPPLDYPDAPIPEAELLDVGIALFDPGLDDLDEDDDRPVYPELRRAEARFIPQLLTTTLQDTGAWGAVRVVPDNERITDLRIDGTILHSDGEQLKLAVRAVDSRGRVWLDNRYEGRASRYAYEGSTRRQYDPFQAVYHRIANDLLEHQRALASGEAEDIRTVSELRFARSFAPEAFEGYLREGRGDELRIARLPAENDPMLERVRSIRERDNVFIDTLQGYYTGFRGDMQGPYQEWRKLSYQEVVAMQQLQAESRRQLIAGGAAILAGIAAAGGGDSRTTRTAGNVAIIGGGYLLKSGLETRAEAKIHVEALSELGLSLEAEITPRVIELEDRTVMLSGNVEDQYHQWRDLLADIYRNEVGALAPPEADAGSDDG</sequence>
<dbReference type="eggNOG" id="ENOG502ZAQ2">
    <property type="taxonomic scope" value="Bacteria"/>
</dbReference>
<keyword evidence="3" id="KW-1185">Reference proteome</keyword>
<dbReference type="AlphaFoldDB" id="A0A095VPM2"/>
<evidence type="ECO:0000256" key="1">
    <source>
        <dbReference type="SAM" id="SignalP"/>
    </source>
</evidence>